<feature type="signal peptide" evidence="1">
    <location>
        <begin position="1"/>
        <end position="32"/>
    </location>
</feature>
<evidence type="ECO:0000256" key="1">
    <source>
        <dbReference type="SAM" id="SignalP"/>
    </source>
</evidence>
<name>A0A432VW41_9GAMM</name>
<accession>A0A432VW41</accession>
<proteinExistence type="predicted"/>
<dbReference type="RefSeq" id="WP_126767024.1">
    <property type="nucleotide sequence ID" value="NZ_PIPJ01000004.1"/>
</dbReference>
<keyword evidence="1" id="KW-0732">Signal</keyword>
<keyword evidence="3" id="KW-1185">Reference proteome</keyword>
<evidence type="ECO:0000313" key="2">
    <source>
        <dbReference type="EMBL" id="RUO20820.1"/>
    </source>
</evidence>
<dbReference type="InterPro" id="IPR011250">
    <property type="entry name" value="OMP/PagP_B-barrel"/>
</dbReference>
<dbReference type="SUPFAM" id="SSF56925">
    <property type="entry name" value="OMPA-like"/>
    <property type="match status" value="1"/>
</dbReference>
<organism evidence="2 3">
    <name type="scientific">Aliidiomarina iranensis</name>
    <dbReference type="NCBI Taxonomy" id="1434071"/>
    <lineage>
        <taxon>Bacteria</taxon>
        <taxon>Pseudomonadati</taxon>
        <taxon>Pseudomonadota</taxon>
        <taxon>Gammaproteobacteria</taxon>
        <taxon>Alteromonadales</taxon>
        <taxon>Idiomarinaceae</taxon>
        <taxon>Aliidiomarina</taxon>
    </lineage>
</organism>
<dbReference type="EMBL" id="PIPJ01000004">
    <property type="protein sequence ID" value="RUO20820.1"/>
    <property type="molecule type" value="Genomic_DNA"/>
</dbReference>
<gene>
    <name evidence="2" type="ORF">CWE08_06885</name>
</gene>
<evidence type="ECO:0000313" key="3">
    <source>
        <dbReference type="Proteomes" id="UP000288395"/>
    </source>
</evidence>
<sequence>MLITSRSGNSHRFFISMVTLIMLLMFASKSQAQTNNDGDTDALSGPNWRILDISYATERDRDSDAQADMLNLRASLPVMEYGLAAIELGSGETSNVLSATDKNAYQLSVMAGLRMAASEQADLFILAGATRVEMETNHLNISDDGFISQAGIRGRLGEKLDLSSYLQFSKVGGSSISSWHGDVRYRVFNRVDLYLGAGIYSRAWSGKVGVSLHF</sequence>
<evidence type="ECO:0008006" key="4">
    <source>
        <dbReference type="Google" id="ProtNLM"/>
    </source>
</evidence>
<dbReference type="OrthoDB" id="6398603at2"/>
<dbReference type="Proteomes" id="UP000288395">
    <property type="component" value="Unassembled WGS sequence"/>
</dbReference>
<feature type="chain" id="PRO_5019516972" description="Outer membrane protein beta-barrel domain-containing protein" evidence="1">
    <location>
        <begin position="33"/>
        <end position="214"/>
    </location>
</feature>
<dbReference type="AlphaFoldDB" id="A0A432VW41"/>
<reference evidence="3" key="1">
    <citation type="journal article" date="2018" name="Front. Microbiol.">
        <title>Genome-Based Analysis Reveals the Taxonomy and Diversity of the Family Idiomarinaceae.</title>
        <authorList>
            <person name="Liu Y."/>
            <person name="Lai Q."/>
            <person name="Shao Z."/>
        </authorList>
    </citation>
    <scope>NUCLEOTIDE SEQUENCE [LARGE SCALE GENOMIC DNA]</scope>
    <source>
        <strain evidence="3">GBPy7</strain>
    </source>
</reference>
<comment type="caution">
    <text evidence="2">The sequence shown here is derived from an EMBL/GenBank/DDBJ whole genome shotgun (WGS) entry which is preliminary data.</text>
</comment>
<protein>
    <recommendedName>
        <fullName evidence="4">Outer membrane protein beta-barrel domain-containing protein</fullName>
    </recommendedName>
</protein>